<accession>A0ABT0ZBF7</accession>
<dbReference type="Gene3D" id="2.60.120.10">
    <property type="entry name" value="Jelly Rolls"/>
    <property type="match status" value="1"/>
</dbReference>
<evidence type="ECO:0000313" key="3">
    <source>
        <dbReference type="Proteomes" id="UP001523219"/>
    </source>
</evidence>
<dbReference type="InterPro" id="IPR053146">
    <property type="entry name" value="QDO-like"/>
</dbReference>
<protein>
    <submittedName>
        <fullName evidence="2">Cupin domain-containing protein</fullName>
    </submittedName>
</protein>
<dbReference type="SUPFAM" id="SSF51182">
    <property type="entry name" value="RmlC-like cupins"/>
    <property type="match status" value="1"/>
</dbReference>
<dbReference type="InterPro" id="IPR011051">
    <property type="entry name" value="RmlC_Cupin_sf"/>
</dbReference>
<comment type="caution">
    <text evidence="2">The sequence shown here is derived from an EMBL/GenBank/DDBJ whole genome shotgun (WGS) entry which is preliminary data.</text>
</comment>
<keyword evidence="3" id="KW-1185">Reference proteome</keyword>
<reference evidence="2 3" key="1">
    <citation type="submission" date="2022-05" db="EMBL/GenBank/DDBJ databases">
        <title>Streptomyces sp. nov. RY43-2 isolated from soil of a peat swamp forest.</title>
        <authorList>
            <person name="Kanchanasin P."/>
            <person name="Tanasupawat S."/>
            <person name="Phongsopitanun W."/>
        </authorList>
    </citation>
    <scope>NUCLEOTIDE SEQUENCE [LARGE SCALE GENOMIC DNA]</scope>
    <source>
        <strain evidence="2 3">RY43-2</strain>
    </source>
</reference>
<dbReference type="PANTHER" id="PTHR36440">
    <property type="entry name" value="PUTATIVE (AFU_ORTHOLOGUE AFUA_8G07350)-RELATED"/>
    <property type="match status" value="1"/>
</dbReference>
<gene>
    <name evidence="2" type="ORF">NGF19_09890</name>
</gene>
<evidence type="ECO:0000313" key="2">
    <source>
        <dbReference type="EMBL" id="MCN9241098.1"/>
    </source>
</evidence>
<dbReference type="InterPro" id="IPR014710">
    <property type="entry name" value="RmlC-like_jellyroll"/>
</dbReference>
<dbReference type="InterPro" id="IPR013096">
    <property type="entry name" value="Cupin_2"/>
</dbReference>
<sequence length="163" mass="17954">MSYPKQLFHGDKGEVNARLWKGDSAPDLEIGTRSKVHYLATGASTGGQYGLYRWDMGAEPGSGPGAHFHRTMSESFFVLSGTVGLFDGDRWVNATPGDFLFVPPGGVHAFDNPEGPASMLVLFAPGAPREAYFEELAEIVASGRRLSEEEWTDLYHRHDQYMV</sequence>
<dbReference type="PANTHER" id="PTHR36440:SF1">
    <property type="entry name" value="PUTATIVE (AFU_ORTHOLOGUE AFUA_8G07350)-RELATED"/>
    <property type="match status" value="1"/>
</dbReference>
<dbReference type="Pfam" id="PF07883">
    <property type="entry name" value="Cupin_2"/>
    <property type="match status" value="1"/>
</dbReference>
<dbReference type="Proteomes" id="UP001523219">
    <property type="component" value="Unassembled WGS sequence"/>
</dbReference>
<name>A0ABT0ZBF7_9ACTN</name>
<feature type="domain" description="Cupin type-2" evidence="1">
    <location>
        <begin position="58"/>
        <end position="122"/>
    </location>
</feature>
<organism evidence="2 3">
    <name type="scientific">Streptomyces macrolidinus</name>
    <dbReference type="NCBI Taxonomy" id="2952607"/>
    <lineage>
        <taxon>Bacteria</taxon>
        <taxon>Bacillati</taxon>
        <taxon>Actinomycetota</taxon>
        <taxon>Actinomycetes</taxon>
        <taxon>Kitasatosporales</taxon>
        <taxon>Streptomycetaceae</taxon>
        <taxon>Streptomyces</taxon>
    </lineage>
</organism>
<evidence type="ECO:0000259" key="1">
    <source>
        <dbReference type="Pfam" id="PF07883"/>
    </source>
</evidence>
<dbReference type="RefSeq" id="WP_252424144.1">
    <property type="nucleotide sequence ID" value="NZ_JAMWMR010000006.1"/>
</dbReference>
<dbReference type="EMBL" id="JAMWMR010000006">
    <property type="protein sequence ID" value="MCN9241098.1"/>
    <property type="molecule type" value="Genomic_DNA"/>
</dbReference>
<proteinExistence type="predicted"/>